<dbReference type="GO" id="GO:0016787">
    <property type="term" value="F:hydrolase activity"/>
    <property type="evidence" value="ECO:0007669"/>
    <property type="project" value="UniProtKB-KW"/>
</dbReference>
<evidence type="ECO:0000256" key="4">
    <source>
        <dbReference type="ARBA" id="ARBA00022759"/>
    </source>
</evidence>
<evidence type="ECO:0000256" key="1">
    <source>
        <dbReference type="ARBA" id="ARBA00022679"/>
    </source>
</evidence>
<dbReference type="PANTHER" id="PTHR41694">
    <property type="entry name" value="ENDOGENOUS RETROVIRUS GROUP K MEMBER POL PROTEIN"/>
    <property type="match status" value="1"/>
</dbReference>
<feature type="non-terminal residue" evidence="8">
    <location>
        <position position="56"/>
    </location>
</feature>
<dbReference type="GO" id="GO:0035613">
    <property type="term" value="F:RNA stem-loop binding"/>
    <property type="evidence" value="ECO:0007669"/>
    <property type="project" value="TreeGrafter"/>
</dbReference>
<dbReference type="GO" id="GO:0003964">
    <property type="term" value="F:RNA-directed DNA polymerase activity"/>
    <property type="evidence" value="ECO:0007669"/>
    <property type="project" value="UniProtKB-KW"/>
</dbReference>
<dbReference type="AlphaFoldDB" id="A0A7K8GIC2"/>
<protein>
    <submittedName>
        <fullName evidence="8">POK18 protein</fullName>
    </submittedName>
</protein>
<evidence type="ECO:0000256" key="2">
    <source>
        <dbReference type="ARBA" id="ARBA00022695"/>
    </source>
</evidence>
<dbReference type="SUPFAM" id="SSF56672">
    <property type="entry name" value="DNA/RNA polymerases"/>
    <property type="match status" value="1"/>
</dbReference>
<dbReference type="PANTHER" id="PTHR41694:SF3">
    <property type="entry name" value="RNA-DIRECTED DNA POLYMERASE-RELATED"/>
    <property type="match status" value="1"/>
</dbReference>
<keyword evidence="3" id="KW-0540">Nuclease</keyword>
<keyword evidence="4" id="KW-0255">Endonuclease</keyword>
<reference evidence="8 9" key="1">
    <citation type="submission" date="2019-09" db="EMBL/GenBank/DDBJ databases">
        <title>Bird 10,000 Genomes (B10K) Project - Family phase.</title>
        <authorList>
            <person name="Zhang G."/>
        </authorList>
    </citation>
    <scope>NUCLEOTIDE SEQUENCE [LARGE SCALE GENOMIC DNA]</scope>
    <source>
        <strain evidence="8">B10K-DU-029-32</strain>
        <tissue evidence="8">Liver or heart</tissue>
    </source>
</reference>
<organism evidence="8 9">
    <name type="scientific">Orthonyx spaldingii</name>
    <name type="common">Chowchilla</name>
    <dbReference type="NCBI Taxonomy" id="38397"/>
    <lineage>
        <taxon>Eukaryota</taxon>
        <taxon>Metazoa</taxon>
        <taxon>Chordata</taxon>
        <taxon>Craniata</taxon>
        <taxon>Vertebrata</taxon>
        <taxon>Euteleostomi</taxon>
        <taxon>Archelosauria</taxon>
        <taxon>Archosauria</taxon>
        <taxon>Dinosauria</taxon>
        <taxon>Saurischia</taxon>
        <taxon>Theropoda</taxon>
        <taxon>Coelurosauria</taxon>
        <taxon>Aves</taxon>
        <taxon>Neognathae</taxon>
        <taxon>Neoaves</taxon>
        <taxon>Telluraves</taxon>
        <taxon>Australaves</taxon>
        <taxon>Passeriformes</taxon>
        <taxon>Corvoidea</taxon>
        <taxon>Orthonychidae</taxon>
        <taxon>Orthonyx</taxon>
    </lineage>
</organism>
<keyword evidence="1" id="KW-0808">Transferase</keyword>
<name>A0A7K8GIC2_ORTSP</name>
<evidence type="ECO:0000256" key="5">
    <source>
        <dbReference type="ARBA" id="ARBA00022801"/>
    </source>
</evidence>
<keyword evidence="9" id="KW-1185">Reference proteome</keyword>
<gene>
    <name evidence="8" type="primary">Ervk18_0</name>
    <name evidence="8" type="ORF">ORTSPA_R15306</name>
</gene>
<evidence type="ECO:0000259" key="7">
    <source>
        <dbReference type="Pfam" id="PF06817"/>
    </source>
</evidence>
<dbReference type="Proteomes" id="UP000526602">
    <property type="component" value="Unassembled WGS sequence"/>
</dbReference>
<evidence type="ECO:0000256" key="6">
    <source>
        <dbReference type="ARBA" id="ARBA00022918"/>
    </source>
</evidence>
<accession>A0A7K8GIC2</accession>
<evidence type="ECO:0000256" key="3">
    <source>
        <dbReference type="ARBA" id="ARBA00022722"/>
    </source>
</evidence>
<feature type="non-terminal residue" evidence="8">
    <location>
        <position position="1"/>
    </location>
</feature>
<dbReference type="Pfam" id="PF06817">
    <property type="entry name" value="RVT_thumb"/>
    <property type="match status" value="1"/>
</dbReference>
<evidence type="ECO:0000313" key="8">
    <source>
        <dbReference type="EMBL" id="NXC04028.1"/>
    </source>
</evidence>
<evidence type="ECO:0000313" key="9">
    <source>
        <dbReference type="Proteomes" id="UP000526602"/>
    </source>
</evidence>
<comment type="caution">
    <text evidence="8">The sequence shown here is derived from an EMBL/GenBank/DDBJ whole genome shotgun (WGS) entry which is preliminary data.</text>
</comment>
<dbReference type="Gene3D" id="3.30.70.270">
    <property type="match status" value="1"/>
</dbReference>
<proteinExistence type="predicted"/>
<dbReference type="InterPro" id="IPR043502">
    <property type="entry name" value="DNA/RNA_pol_sf"/>
</dbReference>
<keyword evidence="5" id="KW-0378">Hydrolase</keyword>
<dbReference type="InterPro" id="IPR010661">
    <property type="entry name" value="RVT_thumb"/>
</dbReference>
<dbReference type="GO" id="GO:0004519">
    <property type="term" value="F:endonuclease activity"/>
    <property type="evidence" value="ECO:0007669"/>
    <property type="project" value="UniProtKB-KW"/>
</dbReference>
<dbReference type="EMBL" id="VZTJ01003037">
    <property type="protein sequence ID" value="NXC04028.1"/>
    <property type="molecule type" value="Genomic_DNA"/>
</dbReference>
<sequence length="56" mass="6476">PWRYLGLKISETTITPQKIAIKASLKTLQDLHQLCGSLNWVRPWLRLTTEDLAPLF</sequence>
<feature type="domain" description="Reverse transcriptase thumb" evidence="7">
    <location>
        <begin position="16"/>
        <end position="56"/>
    </location>
</feature>
<keyword evidence="2" id="KW-0548">Nucleotidyltransferase</keyword>
<dbReference type="InterPro" id="IPR043128">
    <property type="entry name" value="Rev_trsase/Diguanyl_cyclase"/>
</dbReference>
<keyword evidence="6" id="KW-0695">RNA-directed DNA polymerase</keyword>